<dbReference type="AlphaFoldDB" id="A0A1C6US89"/>
<protein>
    <submittedName>
        <fullName evidence="1">Uncharacterized protein</fullName>
    </submittedName>
</protein>
<dbReference type="OrthoDB" id="3779668at2"/>
<organism evidence="1 2">
    <name type="scientific">Micromonospora eburnea</name>
    <dbReference type="NCBI Taxonomy" id="227316"/>
    <lineage>
        <taxon>Bacteria</taxon>
        <taxon>Bacillati</taxon>
        <taxon>Actinomycetota</taxon>
        <taxon>Actinomycetes</taxon>
        <taxon>Micromonosporales</taxon>
        <taxon>Micromonosporaceae</taxon>
        <taxon>Micromonospora</taxon>
    </lineage>
</organism>
<evidence type="ECO:0000313" key="1">
    <source>
        <dbReference type="EMBL" id="SCL56689.1"/>
    </source>
</evidence>
<proteinExistence type="predicted"/>
<dbReference type="STRING" id="227316.GA0070604_3467"/>
<dbReference type="EMBL" id="FMHY01000002">
    <property type="protein sequence ID" value="SCL56689.1"/>
    <property type="molecule type" value="Genomic_DNA"/>
</dbReference>
<dbReference type="Proteomes" id="UP000199696">
    <property type="component" value="Unassembled WGS sequence"/>
</dbReference>
<reference evidence="2" key="1">
    <citation type="submission" date="2016-06" db="EMBL/GenBank/DDBJ databases">
        <authorList>
            <person name="Varghese N."/>
            <person name="Submissions Spin"/>
        </authorList>
    </citation>
    <scope>NUCLEOTIDE SEQUENCE [LARGE SCALE GENOMIC DNA]</scope>
    <source>
        <strain evidence="2">DSM 44814</strain>
    </source>
</reference>
<sequence>MTDEHFDQLVRNADPYRPDIIGHLGGAQQALLEEITAVPPLHQLLEPPRPRTPAPRGMVRRTAGALAAAAVLAGVLAAPAVLPEHPDDSPAAPAGTPIVYSAAAIKAAEDNPRLLINRPGWKVTTVYGFAEQEGTIRFRDNRRELEMNWYPAGSYEGFYADRLRVSKPEPVTVDSWPGDLFIYNTGDFEVLLRPRDGVIVALRTSGNWTRDSLGRVLSDVVRVDARTWLAALPAQVVTPDRVAAEAARVLADVPLPPEFDTATLGDIGANVPYHFGAEVIGRVGCAWIAEWLRAKRTGDDAALQRATDALRGSHRWRVLHQMNEKGDWPEVFWEIADDVVAGNPPATYAQGLGCS</sequence>
<dbReference type="RefSeq" id="WP_091118907.1">
    <property type="nucleotide sequence ID" value="NZ_FMHY01000002.1"/>
</dbReference>
<keyword evidence="2" id="KW-1185">Reference proteome</keyword>
<name>A0A1C6US89_9ACTN</name>
<evidence type="ECO:0000313" key="2">
    <source>
        <dbReference type="Proteomes" id="UP000199696"/>
    </source>
</evidence>
<accession>A0A1C6US89</accession>
<gene>
    <name evidence="1" type="ORF">GA0070604_3467</name>
</gene>